<dbReference type="InterPro" id="IPR021860">
    <property type="entry name" value="Peptidase_S12_Pab87-rel_C"/>
</dbReference>
<reference evidence="5 6" key="1">
    <citation type="submission" date="2016-10" db="EMBL/GenBank/DDBJ databases">
        <authorList>
            <person name="de Groot N.N."/>
        </authorList>
    </citation>
    <scope>NUCLEOTIDE SEQUENCE [LARGE SCALE GENOMIC DNA]</scope>
    <source>
        <strain evidence="5 6">DSM 44892</strain>
    </source>
</reference>
<keyword evidence="6" id="KW-1185">Reference proteome</keyword>
<feature type="region of interest" description="Disordered" evidence="1">
    <location>
        <begin position="27"/>
        <end position="51"/>
    </location>
</feature>
<proteinExistence type="predicted"/>
<dbReference type="Pfam" id="PF11954">
    <property type="entry name" value="DUF3471"/>
    <property type="match status" value="1"/>
</dbReference>
<dbReference type="InterPro" id="IPR050491">
    <property type="entry name" value="AmpC-like"/>
</dbReference>
<dbReference type="Gene3D" id="2.40.128.600">
    <property type="match status" value="1"/>
</dbReference>
<dbReference type="EMBL" id="FNDN01000001">
    <property type="protein sequence ID" value="SDH10233.1"/>
    <property type="molecule type" value="Genomic_DNA"/>
</dbReference>
<evidence type="ECO:0000313" key="6">
    <source>
        <dbReference type="Proteomes" id="UP000183263"/>
    </source>
</evidence>
<evidence type="ECO:0000256" key="1">
    <source>
        <dbReference type="SAM" id="MobiDB-lite"/>
    </source>
</evidence>
<dbReference type="Gene3D" id="3.40.710.10">
    <property type="entry name" value="DD-peptidase/beta-lactamase superfamily"/>
    <property type="match status" value="1"/>
</dbReference>
<feature type="domain" description="Peptidase S12 Pab87-related C-terminal" evidence="4">
    <location>
        <begin position="433"/>
        <end position="501"/>
    </location>
</feature>
<evidence type="ECO:0000256" key="2">
    <source>
        <dbReference type="SAM" id="SignalP"/>
    </source>
</evidence>
<dbReference type="PROSITE" id="PS51257">
    <property type="entry name" value="PROKAR_LIPOPROTEIN"/>
    <property type="match status" value="1"/>
</dbReference>
<feature type="signal peptide" evidence="2">
    <location>
        <begin position="1"/>
        <end position="21"/>
    </location>
</feature>
<feature type="chain" id="PRO_5039712534" evidence="2">
    <location>
        <begin position="22"/>
        <end position="527"/>
    </location>
</feature>
<organism evidence="5 6">
    <name type="scientific">Rhodococcus triatomae</name>
    <dbReference type="NCBI Taxonomy" id="300028"/>
    <lineage>
        <taxon>Bacteria</taxon>
        <taxon>Bacillati</taxon>
        <taxon>Actinomycetota</taxon>
        <taxon>Actinomycetes</taxon>
        <taxon>Mycobacteriales</taxon>
        <taxon>Nocardiaceae</taxon>
        <taxon>Rhodococcus</taxon>
    </lineage>
</organism>
<evidence type="ECO:0000259" key="3">
    <source>
        <dbReference type="Pfam" id="PF00144"/>
    </source>
</evidence>
<accession>A0A1G7ZNE7</accession>
<dbReference type="Pfam" id="PF00144">
    <property type="entry name" value="Beta-lactamase"/>
    <property type="match status" value="1"/>
</dbReference>
<dbReference type="InterPro" id="IPR006311">
    <property type="entry name" value="TAT_signal"/>
</dbReference>
<gene>
    <name evidence="5" type="ORF">SAMN05444695_101167</name>
</gene>
<sequence>MSARRTFVATAAALVTAGAFLVGCTDSTEESAPEETTATGDPGAYSGEDIPADRVTDAVGRLDGIADELMASSGVPGMAVAVVHGGETIYAKGFGVREAGTDDAVGTGTVFPLASLSKPVGATVVARQVGEGDVSWDTPVASILPEFELADPWVTEHVTVGDLYAHRSGLPDHAGDRLEDLGFDGPQVIEKLRLEPLAPFRANYDYTNFGLTAAADGVAAAAGTDWATLSRESLYEPLGMSSTSSRFADYLAAPDRAVEHQLVDGTYVAGAIRDPDAQAPAGGVSSSVDDMAEWMTMLLANGEFDGDRIVAEDALLPAVSPQSVSNPPTSPETRAGFYGYGFNVSTTSAGRVQLSHSGAFELGAATSFLALPSADVAIVALTNGSPTGLPETLTAEFADLVQYGDVREDWRTLYSQAFASMSEPEGTLVGQSPPADPAPPRPLPEYAGTYANDYWGPATVTEADGDLVLGLGPAGQTFPLTHWDGDTFTFEIASENAPPGTISRADFSPTTVTLEYFDADGAGTFTR</sequence>
<protein>
    <submittedName>
        <fullName evidence="5">CubicO group peptidase, beta-lactamase class C family</fullName>
    </submittedName>
</protein>
<dbReference type="SUPFAM" id="SSF56601">
    <property type="entry name" value="beta-lactamase/transpeptidase-like"/>
    <property type="match status" value="1"/>
</dbReference>
<dbReference type="OrthoDB" id="5377981at2"/>
<evidence type="ECO:0000313" key="5">
    <source>
        <dbReference type="EMBL" id="SDH10233.1"/>
    </source>
</evidence>
<dbReference type="PANTHER" id="PTHR46825">
    <property type="entry name" value="D-ALANYL-D-ALANINE-CARBOXYPEPTIDASE/ENDOPEPTIDASE AMPH"/>
    <property type="match status" value="1"/>
</dbReference>
<dbReference type="AlphaFoldDB" id="A0A1G7ZNE7"/>
<feature type="domain" description="Beta-lactamase-related" evidence="3">
    <location>
        <begin position="63"/>
        <end position="397"/>
    </location>
</feature>
<dbReference type="InterPro" id="IPR012338">
    <property type="entry name" value="Beta-lactam/transpept-like"/>
</dbReference>
<dbReference type="PANTHER" id="PTHR46825:SF15">
    <property type="entry name" value="BETA-LACTAMASE-RELATED DOMAIN-CONTAINING PROTEIN"/>
    <property type="match status" value="1"/>
</dbReference>
<dbReference type="Proteomes" id="UP000183263">
    <property type="component" value="Unassembled WGS sequence"/>
</dbReference>
<evidence type="ECO:0000259" key="4">
    <source>
        <dbReference type="Pfam" id="PF11954"/>
    </source>
</evidence>
<name>A0A1G7ZNE7_9NOCA</name>
<keyword evidence="2" id="KW-0732">Signal</keyword>
<dbReference type="PROSITE" id="PS51318">
    <property type="entry name" value="TAT"/>
    <property type="match status" value="1"/>
</dbReference>
<dbReference type="RefSeq" id="WP_072737897.1">
    <property type="nucleotide sequence ID" value="NZ_CP048813.1"/>
</dbReference>
<dbReference type="InterPro" id="IPR001466">
    <property type="entry name" value="Beta-lactam-related"/>
</dbReference>